<evidence type="ECO:0000313" key="2">
    <source>
        <dbReference type="EMBL" id="MFI7439547.1"/>
    </source>
</evidence>
<keyword evidence="3" id="KW-1185">Reference proteome</keyword>
<dbReference type="RefSeq" id="WP_397019189.1">
    <property type="nucleotide sequence ID" value="NZ_JBITMB010000002.1"/>
</dbReference>
<comment type="caution">
    <text evidence="2">The sequence shown here is derived from an EMBL/GenBank/DDBJ whole genome shotgun (WGS) entry which is preliminary data.</text>
</comment>
<dbReference type="InterPro" id="IPR037175">
    <property type="entry name" value="KFase_sf"/>
</dbReference>
<protein>
    <submittedName>
        <fullName evidence="2">Cyclase family protein</fullName>
    </submittedName>
</protein>
<evidence type="ECO:0000256" key="1">
    <source>
        <dbReference type="SAM" id="MobiDB-lite"/>
    </source>
</evidence>
<proteinExistence type="predicted"/>
<gene>
    <name evidence="2" type="ORF">ACIBP5_06230</name>
</gene>
<dbReference type="Gene3D" id="3.50.30.50">
    <property type="entry name" value="Putative cyclase"/>
    <property type="match status" value="1"/>
</dbReference>
<dbReference type="EMBL" id="JBITMB010000002">
    <property type="protein sequence ID" value="MFI7439547.1"/>
    <property type="molecule type" value="Genomic_DNA"/>
</dbReference>
<organism evidence="2 3">
    <name type="scientific">Nonomuraea indica</name>
    <dbReference type="NCBI Taxonomy" id="1581193"/>
    <lineage>
        <taxon>Bacteria</taxon>
        <taxon>Bacillati</taxon>
        <taxon>Actinomycetota</taxon>
        <taxon>Actinomycetes</taxon>
        <taxon>Streptosporangiales</taxon>
        <taxon>Streptosporangiaceae</taxon>
        <taxon>Nonomuraea</taxon>
    </lineage>
</organism>
<feature type="region of interest" description="Disordered" evidence="1">
    <location>
        <begin position="1"/>
        <end position="41"/>
    </location>
</feature>
<name>A0ABW7ZYG2_9ACTN</name>
<accession>A0ABW7ZYG2</accession>
<feature type="compositionally biased region" description="Basic and acidic residues" evidence="1">
    <location>
        <begin position="1"/>
        <end position="12"/>
    </location>
</feature>
<sequence length="296" mass="29504">MSDPQHLPDRSPGHAASGPPGDAGTTRQPGAGGAFATAPRAGGVDHRASFDATITFGNGGDLTVHGFRVDLPSPDCGEEEIAALFVASLGLLMTDEVRLSGVRVFAEPHKGTRGGPADRGAPPPRPGGPLVELDRAPSEGGTSIETPADVGALSLARVADLPVVVVRVAGAGPLPVGVGTLAAFDVRGAAVLLHTGARHGHPLTPEAATWLVEHGAALAGTDATTLDGASDGAPDGAHGGARAARRILLDAGIPVVEGLTGLDAVPPTGAHLTAVPPRLQGARRAPVRVFARLPPG</sequence>
<feature type="region of interest" description="Disordered" evidence="1">
    <location>
        <begin position="107"/>
        <end position="145"/>
    </location>
</feature>
<evidence type="ECO:0000313" key="3">
    <source>
        <dbReference type="Proteomes" id="UP001612928"/>
    </source>
</evidence>
<reference evidence="2 3" key="1">
    <citation type="submission" date="2024-10" db="EMBL/GenBank/DDBJ databases">
        <title>The Natural Products Discovery Center: Release of the First 8490 Sequenced Strains for Exploring Actinobacteria Biosynthetic Diversity.</title>
        <authorList>
            <person name="Kalkreuter E."/>
            <person name="Kautsar S.A."/>
            <person name="Yang D."/>
            <person name="Bader C.D."/>
            <person name="Teijaro C.N."/>
            <person name="Fluegel L."/>
            <person name="Davis C.M."/>
            <person name="Simpson J.R."/>
            <person name="Lauterbach L."/>
            <person name="Steele A.D."/>
            <person name="Gui C."/>
            <person name="Meng S."/>
            <person name="Li G."/>
            <person name="Viehrig K."/>
            <person name="Ye F."/>
            <person name="Su P."/>
            <person name="Kiefer A.F."/>
            <person name="Nichols A."/>
            <person name="Cepeda A.J."/>
            <person name="Yan W."/>
            <person name="Fan B."/>
            <person name="Jiang Y."/>
            <person name="Adhikari A."/>
            <person name="Zheng C.-J."/>
            <person name="Schuster L."/>
            <person name="Cowan T.M."/>
            <person name="Smanski M.J."/>
            <person name="Chevrette M.G."/>
            <person name="De Carvalho L.P.S."/>
            <person name="Shen B."/>
        </authorList>
    </citation>
    <scope>NUCLEOTIDE SEQUENCE [LARGE SCALE GENOMIC DNA]</scope>
    <source>
        <strain evidence="2 3">NPDC049503</strain>
    </source>
</reference>
<dbReference type="SUPFAM" id="SSF102198">
    <property type="entry name" value="Putative cyclase"/>
    <property type="match status" value="1"/>
</dbReference>
<dbReference type="Proteomes" id="UP001612928">
    <property type="component" value="Unassembled WGS sequence"/>
</dbReference>